<reference evidence="8" key="1">
    <citation type="submission" date="2015-08" db="EMBL/GenBank/DDBJ databases">
        <authorList>
            <person name="Babu N.S."/>
            <person name="Beckwith C.J."/>
            <person name="Beseler K.G."/>
            <person name="Brison A."/>
            <person name="Carone J.V."/>
            <person name="Caskin T.P."/>
            <person name="Diamond M."/>
            <person name="Durham M.E."/>
            <person name="Foxe J.M."/>
            <person name="Go M."/>
            <person name="Henderson B.A."/>
            <person name="Jones I.B."/>
            <person name="McGettigan J.A."/>
            <person name="Micheletti S.J."/>
            <person name="Nasrallah M.E."/>
            <person name="Ortiz D."/>
            <person name="Piller C.R."/>
            <person name="Privatt S.R."/>
            <person name="Schneider S.L."/>
            <person name="Sharp S."/>
            <person name="Smith T.C."/>
            <person name="Stanton J.D."/>
            <person name="Ullery H.E."/>
            <person name="Wilson R.J."/>
            <person name="Serrano M.G."/>
            <person name="Buck G."/>
            <person name="Lee V."/>
            <person name="Wang Y."/>
            <person name="Carvalho R."/>
            <person name="Voegtly L."/>
            <person name="Shi R."/>
            <person name="Duckworth R."/>
            <person name="Johnson A."/>
            <person name="Loviza R."/>
            <person name="Walstead R."/>
            <person name="Shah Z."/>
            <person name="Kiflezghi M."/>
            <person name="Wade K."/>
            <person name="Ball S.L."/>
            <person name="Bradley K.W."/>
            <person name="Asai D.J."/>
            <person name="Bowman C.A."/>
            <person name="Russell D.A."/>
            <person name="Pope W.H."/>
            <person name="Jacobs-Sera D."/>
            <person name="Hendrix R.W."/>
            <person name="Hatfull G.F."/>
        </authorList>
    </citation>
    <scope>NUCLEOTIDE SEQUENCE</scope>
</reference>
<dbReference type="EMBL" id="GDKF01006087">
    <property type="protein sequence ID" value="JAT72535.1"/>
    <property type="molecule type" value="Transcribed_RNA"/>
</dbReference>
<evidence type="ECO:0000313" key="8">
    <source>
        <dbReference type="EMBL" id="JAT72535.1"/>
    </source>
</evidence>
<dbReference type="InterPro" id="IPR002172">
    <property type="entry name" value="LDrepeatLR_classA_rpt"/>
</dbReference>
<feature type="signal peptide" evidence="6">
    <location>
        <begin position="1"/>
        <end position="25"/>
    </location>
</feature>
<dbReference type="PANTHER" id="PTHR12630:SF1">
    <property type="entry name" value="GLUCOSIDASE 2 SUBUNIT BETA"/>
    <property type="match status" value="1"/>
</dbReference>
<name>A0A1D2A0M2_AUXPR</name>
<dbReference type="InterPro" id="IPR009011">
    <property type="entry name" value="Man6P_isomerase_rcpt-bd_dom_sf"/>
</dbReference>
<evidence type="ECO:0000256" key="6">
    <source>
        <dbReference type="SAM" id="SignalP"/>
    </source>
</evidence>
<dbReference type="AlphaFoldDB" id="A0A1D2A0M2"/>
<dbReference type="PROSITE" id="PS51914">
    <property type="entry name" value="MRH"/>
    <property type="match status" value="1"/>
</dbReference>
<accession>A0A1D2A0M2</accession>
<feature type="compositionally biased region" description="Basic and acidic residues" evidence="5">
    <location>
        <begin position="196"/>
        <end position="207"/>
    </location>
</feature>
<gene>
    <name evidence="8" type="ORF">g.1943</name>
</gene>
<dbReference type="Pfam" id="PF13015">
    <property type="entry name" value="PRKCSH_1"/>
    <property type="match status" value="1"/>
</dbReference>
<sequence length="509" mass="53020">MAVCSSWGTAILLALATLITPAVEAGPDVRGVTPDLLPRYSIPSDADFECLDGRGSVPASRINDEYCDCTDGSDEPGTSACPGGSFYCANVGFEPRTLKAALVDDGVCDCCDGSDEPVGSCANTCQARGLARKAELAERLHAARAGLQRRAQYVQEAASKLTGWKAELARLRDDLSRQEAEQNAADALRDSLQAKEDELKAAAEAAEKAPASGGDTNKEDQGSTGTPDADQAAPEAISADEVVAADQVHEHVLLPEEMAEAQGDGTAQPATQTDKDMAAAAATVSVPPGVLGRAKTALADVWSAALSLLPGSRSRSAPAVLMSKVSDAVLAQLKADLDAAKSPLSHARTAASAAATAARETKKAIAELETKLENTGKGAYGEDSAWAALDGRCFSAQVDKYTYELCPFGAAKQVEGSGGGTNLGRWEGLLDDGARLAFQRGQQCWNGPARSLQATTLCGPTERLFDVSEPSRCEYAARFETPAACRAADVAALERELARYGGAPVHEEL</sequence>
<keyword evidence="2 6" id="KW-0732">Signal</keyword>
<dbReference type="GO" id="GO:0006491">
    <property type="term" value="P:N-glycan processing"/>
    <property type="evidence" value="ECO:0007669"/>
    <property type="project" value="TreeGrafter"/>
</dbReference>
<feature type="domain" description="MRH" evidence="7">
    <location>
        <begin position="391"/>
        <end position="487"/>
    </location>
</feature>
<dbReference type="InterPro" id="IPR039794">
    <property type="entry name" value="Gtb1-like"/>
</dbReference>
<organism evidence="8">
    <name type="scientific">Auxenochlorella protothecoides</name>
    <name type="common">Green microalga</name>
    <name type="synonym">Chlorella protothecoides</name>
    <dbReference type="NCBI Taxonomy" id="3075"/>
    <lineage>
        <taxon>Eukaryota</taxon>
        <taxon>Viridiplantae</taxon>
        <taxon>Chlorophyta</taxon>
        <taxon>core chlorophytes</taxon>
        <taxon>Trebouxiophyceae</taxon>
        <taxon>Chlorellales</taxon>
        <taxon>Chlorellaceae</taxon>
        <taxon>Auxenochlorella</taxon>
    </lineage>
</organism>
<dbReference type="InterPro" id="IPR044865">
    <property type="entry name" value="MRH_dom"/>
</dbReference>
<dbReference type="CDD" id="cd00112">
    <property type="entry name" value="LDLa"/>
    <property type="match status" value="1"/>
</dbReference>
<evidence type="ECO:0000256" key="1">
    <source>
        <dbReference type="ARBA" id="ARBA00022387"/>
    </source>
</evidence>
<evidence type="ECO:0000259" key="7">
    <source>
        <dbReference type="PROSITE" id="PS51914"/>
    </source>
</evidence>
<dbReference type="InterPro" id="IPR028146">
    <property type="entry name" value="PRKCSH_N"/>
</dbReference>
<protein>
    <recommendedName>
        <fullName evidence="1">Glucosidase 2 subunit beta</fullName>
    </recommendedName>
</protein>
<dbReference type="SUPFAM" id="SSF50911">
    <property type="entry name" value="Mannose 6-phosphate receptor domain"/>
    <property type="match status" value="1"/>
</dbReference>
<dbReference type="InterPro" id="IPR036607">
    <property type="entry name" value="PRKCSH"/>
</dbReference>
<dbReference type="GO" id="GO:0017177">
    <property type="term" value="C:glucosidase II complex"/>
    <property type="evidence" value="ECO:0007669"/>
    <property type="project" value="TreeGrafter"/>
</dbReference>
<dbReference type="PANTHER" id="PTHR12630">
    <property type="entry name" value="N-LINKED OLIGOSACCHARIDE PROCESSING"/>
    <property type="match status" value="1"/>
</dbReference>
<evidence type="ECO:0000256" key="2">
    <source>
        <dbReference type="ARBA" id="ARBA00022729"/>
    </source>
</evidence>
<dbReference type="Pfam" id="PF12999">
    <property type="entry name" value="PRKCSH-like"/>
    <property type="match status" value="1"/>
</dbReference>
<feature type="region of interest" description="Disordered" evidence="5">
    <location>
        <begin position="196"/>
        <end position="234"/>
    </location>
</feature>
<dbReference type="Gene3D" id="2.70.130.10">
    <property type="entry name" value="Mannose-6-phosphate receptor binding domain"/>
    <property type="match status" value="1"/>
</dbReference>
<keyword evidence="3" id="KW-0256">Endoplasmic reticulum</keyword>
<keyword evidence="4" id="KW-1015">Disulfide bond</keyword>
<evidence type="ECO:0000256" key="4">
    <source>
        <dbReference type="ARBA" id="ARBA00023157"/>
    </source>
</evidence>
<evidence type="ECO:0000256" key="3">
    <source>
        <dbReference type="ARBA" id="ARBA00022824"/>
    </source>
</evidence>
<proteinExistence type="predicted"/>
<feature type="chain" id="PRO_5008901318" description="Glucosidase 2 subunit beta" evidence="6">
    <location>
        <begin position="26"/>
        <end position="509"/>
    </location>
</feature>
<evidence type="ECO:0000256" key="5">
    <source>
        <dbReference type="SAM" id="MobiDB-lite"/>
    </source>
</evidence>